<organism evidence="2 3">
    <name type="scientific">Paracoccidioides brasiliensis (strain Pb18)</name>
    <dbReference type="NCBI Taxonomy" id="502780"/>
    <lineage>
        <taxon>Eukaryota</taxon>
        <taxon>Fungi</taxon>
        <taxon>Dikarya</taxon>
        <taxon>Ascomycota</taxon>
        <taxon>Pezizomycotina</taxon>
        <taxon>Eurotiomycetes</taxon>
        <taxon>Eurotiomycetidae</taxon>
        <taxon>Onygenales</taxon>
        <taxon>Ajellomycetaceae</taxon>
        <taxon>Paracoccidioides</taxon>
    </lineage>
</organism>
<feature type="compositionally biased region" description="Polar residues" evidence="1">
    <location>
        <begin position="22"/>
        <end position="34"/>
    </location>
</feature>
<feature type="region of interest" description="Disordered" evidence="1">
    <location>
        <begin position="86"/>
        <end position="145"/>
    </location>
</feature>
<feature type="compositionally biased region" description="Basic residues" evidence="1">
    <location>
        <begin position="116"/>
        <end position="129"/>
    </location>
</feature>
<keyword evidence="3" id="KW-1185">Reference proteome</keyword>
<dbReference type="Proteomes" id="UP000001628">
    <property type="component" value="Unassembled WGS sequence"/>
</dbReference>
<dbReference type="HOGENOM" id="CLU_422738_0_0_1"/>
<feature type="compositionally biased region" description="Polar residues" evidence="1">
    <location>
        <begin position="584"/>
        <end position="603"/>
    </location>
</feature>
<accession>C1G8E2</accession>
<feature type="compositionally biased region" description="Low complexity" evidence="1">
    <location>
        <begin position="319"/>
        <end position="336"/>
    </location>
</feature>
<evidence type="ECO:0000256" key="1">
    <source>
        <dbReference type="SAM" id="MobiDB-lite"/>
    </source>
</evidence>
<dbReference type="AlphaFoldDB" id="C1G8E2"/>
<evidence type="ECO:0000313" key="3">
    <source>
        <dbReference type="Proteomes" id="UP000001628"/>
    </source>
</evidence>
<proteinExistence type="predicted"/>
<gene>
    <name evidence="2" type="ORF">PADG_03528</name>
</gene>
<dbReference type="GeneID" id="22582821"/>
<name>C1G8E2_PARBD</name>
<feature type="region of interest" description="Disordered" evidence="1">
    <location>
        <begin position="319"/>
        <end position="356"/>
    </location>
</feature>
<feature type="region of interest" description="Disordered" evidence="1">
    <location>
        <begin position="399"/>
        <end position="447"/>
    </location>
</feature>
<feature type="region of interest" description="Disordered" evidence="1">
    <location>
        <begin position="1"/>
        <end position="57"/>
    </location>
</feature>
<dbReference type="VEuPathDB" id="FungiDB:PADG_03528"/>
<dbReference type="eggNOG" id="ENOG502T3TM">
    <property type="taxonomic scope" value="Eukaryota"/>
</dbReference>
<evidence type="ECO:0000313" key="2">
    <source>
        <dbReference type="EMBL" id="EEH47444.1"/>
    </source>
</evidence>
<dbReference type="InParanoid" id="C1G8E2"/>
<dbReference type="EMBL" id="KN275960">
    <property type="protein sequence ID" value="EEH47444.1"/>
    <property type="molecule type" value="Genomic_DNA"/>
</dbReference>
<sequence length="644" mass="71231">MPSKKKIRRNATRLDKPDKPNQPVQLESTITTTRHNIRQHTRPAQLSNPRVNRQRQQCRHALEGNVRSQKTLTQIDFVKRAQALLAPDGDDNEGDLGYIDRDDGNGDYGLSASLPKRSRKSTGKGRGSSRRNVAEHDEDNDDRTLTQMGYVPTSRLKGHIGRIHLSRSRSGGKKGGVKMETIGEEPEVEINDGDVLSPGTKTAHQMLRRNKKRKASEVDIQQPLQEGVPSSRYVDSDLTSKIPVTPRKSIRLVVPSSQSPDSPSLLLCPRTFKETPPRFPLAQVFCNVTPKKVDSPIVKVEPKTPVRPSLIAQYEIPESPFNSTSASSPSRSCAVESPKKVKTVPATSSPLGPEDNIDKTLSTLSHTLPIQLPEYDPTNADTNTHVPQKPRKLVIYETDAESEEEEFHDTLTSHVSADEYDSQRTQSQKFHQDETQYEDRNDLHGLPTQRRSSVANQETFNDLPGATLGSEPSMLYYRKPMSFAFDPGSELDNIDSQKLAELFPNPDLGDRECLAPPLSTIPEELEEAQKKGHKAPVPKPAKDLTEPHLLFVPDSPPHRHAVVAPEQNVPPPSSPPVLLVASSEQSDNGEGQQGRAESQVTNGQGLVTVSQLLTDSMMESVPGLPVWMSSQCLTQEEEEATVKE</sequence>
<feature type="compositionally biased region" description="Basic residues" evidence="1">
    <location>
        <begin position="1"/>
        <end position="11"/>
    </location>
</feature>
<feature type="compositionally biased region" description="Basic and acidic residues" evidence="1">
    <location>
        <begin position="430"/>
        <end position="443"/>
    </location>
</feature>
<reference evidence="2 3" key="1">
    <citation type="journal article" date="2011" name="PLoS Genet.">
        <title>Comparative genomic analysis of human fungal pathogens causing paracoccidioidomycosis.</title>
        <authorList>
            <person name="Desjardins C.A."/>
            <person name="Champion M.D."/>
            <person name="Holder J.W."/>
            <person name="Muszewska A."/>
            <person name="Goldberg J."/>
            <person name="Bailao A.M."/>
            <person name="Brigido M.M."/>
            <person name="Ferreira M.E."/>
            <person name="Garcia A.M."/>
            <person name="Grynberg M."/>
            <person name="Gujja S."/>
            <person name="Heiman D.I."/>
            <person name="Henn M.R."/>
            <person name="Kodira C.D."/>
            <person name="Leon-Narvaez H."/>
            <person name="Longo L.V."/>
            <person name="Ma L.J."/>
            <person name="Malavazi I."/>
            <person name="Matsuo A.L."/>
            <person name="Morais F.V."/>
            <person name="Pereira M."/>
            <person name="Rodriguez-Brito S."/>
            <person name="Sakthikumar S."/>
            <person name="Salem-Izacc S.M."/>
            <person name="Sykes S.M."/>
            <person name="Teixeira M.M."/>
            <person name="Vallejo M.C."/>
            <person name="Walter M.E."/>
            <person name="Yandava C."/>
            <person name="Young S."/>
            <person name="Zeng Q."/>
            <person name="Zucker J."/>
            <person name="Felipe M.S."/>
            <person name="Goldman G.H."/>
            <person name="Haas B.J."/>
            <person name="McEwen J.G."/>
            <person name="Nino-Vega G."/>
            <person name="Puccia R."/>
            <person name="San-Blas G."/>
            <person name="Soares C.M."/>
            <person name="Birren B.W."/>
            <person name="Cuomo C.A."/>
        </authorList>
    </citation>
    <scope>NUCLEOTIDE SEQUENCE [LARGE SCALE GENOMIC DNA]</scope>
    <source>
        <strain evidence="2 3">Pb18</strain>
    </source>
</reference>
<dbReference type="OrthoDB" id="73788at2759"/>
<dbReference type="RefSeq" id="XP_010759490.1">
    <property type="nucleotide sequence ID" value="XM_010761188.1"/>
</dbReference>
<feature type="region of interest" description="Disordered" evidence="1">
    <location>
        <begin position="526"/>
        <end position="603"/>
    </location>
</feature>
<protein>
    <submittedName>
        <fullName evidence="2">Uncharacterized protein</fullName>
    </submittedName>
</protein>
<feature type="compositionally biased region" description="Polar residues" evidence="1">
    <location>
        <begin position="42"/>
        <end position="51"/>
    </location>
</feature>
<dbReference type="KEGG" id="pbn:PADG_03528"/>
<dbReference type="OMA" id="FWMGSQD"/>